<protein>
    <submittedName>
        <fullName evidence="1">Glutamine cyclotransferase</fullName>
    </submittedName>
</protein>
<dbReference type="Gene3D" id="2.130.10.10">
    <property type="entry name" value="YVTN repeat-like/Quinoprotein amine dehydrogenase"/>
    <property type="match status" value="1"/>
</dbReference>
<proteinExistence type="predicted"/>
<keyword evidence="1" id="KW-0808">Transferase</keyword>
<accession>A0A1G7BGP2</accession>
<sequence length="384" mass="43599">MLLTRFSLLYNSWQFPIFVFDKKVNRIYLYIYTEMNSLKSFSCSILLTFFMACGGDNSPESLFGIQLPNNQKSFAQNESISVGIINKKEKTLGDVTYSIDGKELPISDGTISLDIPHLGNKILKAKVNYDDSFAEISKNIKVLASKAPEIYTYEIIKEYPHDNRAYTQGLEFHNDTLYESTGKKGRSSLRKTDFKTGKVLQKVDLDASYFGEGLTILNDKIYMLTWQSGTGFVYNLKDLKKIDSFQYGKSKEGWGLTNDGKRLFKSDGTEKIWFLNPDTLVEEDYIETVTNASINDSANELEYVDGKIYANVYQKSGVMIIDAKSGAMEGVVNFKGLSDKVSHHATWSDTDNVLNGIAYHPERKTFFVTGKDWDKLFEVKIQKK</sequence>
<dbReference type="PANTHER" id="PTHR31270">
    <property type="entry name" value="GLUTAMINYL-PEPTIDE CYCLOTRANSFERASE"/>
    <property type="match status" value="1"/>
</dbReference>
<gene>
    <name evidence="1" type="ORF">SAMN05421636_104127</name>
</gene>
<dbReference type="InterPro" id="IPR011044">
    <property type="entry name" value="Quino_amine_DH_bsu"/>
</dbReference>
<dbReference type="PANTHER" id="PTHR31270:SF1">
    <property type="entry name" value="GLUTAMINYL-PEPTIDE CYCLOTRANSFERASE"/>
    <property type="match status" value="1"/>
</dbReference>
<evidence type="ECO:0000313" key="1">
    <source>
        <dbReference type="EMBL" id="SDE25606.1"/>
    </source>
</evidence>
<dbReference type="InterPro" id="IPR007788">
    <property type="entry name" value="QCT"/>
</dbReference>
<organism evidence="1 2">
    <name type="scientific">Pricia antarctica</name>
    <dbReference type="NCBI Taxonomy" id="641691"/>
    <lineage>
        <taxon>Bacteria</taxon>
        <taxon>Pseudomonadati</taxon>
        <taxon>Bacteroidota</taxon>
        <taxon>Flavobacteriia</taxon>
        <taxon>Flavobacteriales</taxon>
        <taxon>Flavobacteriaceae</taxon>
        <taxon>Pricia</taxon>
    </lineage>
</organism>
<dbReference type="GO" id="GO:0016603">
    <property type="term" value="F:glutaminyl-peptide cyclotransferase activity"/>
    <property type="evidence" value="ECO:0007669"/>
    <property type="project" value="InterPro"/>
</dbReference>
<dbReference type="EMBL" id="FNAO01000004">
    <property type="protein sequence ID" value="SDE25606.1"/>
    <property type="molecule type" value="Genomic_DNA"/>
</dbReference>
<dbReference type="SUPFAM" id="SSF50969">
    <property type="entry name" value="YVTN repeat-like/Quinoprotein amine dehydrogenase"/>
    <property type="match status" value="1"/>
</dbReference>
<dbReference type="InterPro" id="IPR015943">
    <property type="entry name" value="WD40/YVTN_repeat-like_dom_sf"/>
</dbReference>
<dbReference type="Proteomes" id="UP000199109">
    <property type="component" value="Unassembled WGS sequence"/>
</dbReference>
<reference evidence="1 2" key="1">
    <citation type="submission" date="2016-10" db="EMBL/GenBank/DDBJ databases">
        <authorList>
            <person name="de Groot N.N."/>
        </authorList>
    </citation>
    <scope>NUCLEOTIDE SEQUENCE [LARGE SCALE GENOMIC DNA]</scope>
    <source>
        <strain evidence="1 2">DSM 23421</strain>
    </source>
</reference>
<dbReference type="AlphaFoldDB" id="A0A1G7BGP2"/>
<dbReference type="Pfam" id="PF05096">
    <property type="entry name" value="Glu_cyclase_2"/>
    <property type="match status" value="1"/>
</dbReference>
<keyword evidence="2" id="KW-1185">Reference proteome</keyword>
<evidence type="ECO:0000313" key="2">
    <source>
        <dbReference type="Proteomes" id="UP000199109"/>
    </source>
</evidence>
<dbReference type="STRING" id="641691.SAMN05421636_104127"/>
<name>A0A1G7BGP2_9FLAO</name>